<dbReference type="Gene3D" id="3.20.20.150">
    <property type="entry name" value="Divalent-metal-dependent TIM barrel enzymes"/>
    <property type="match status" value="1"/>
</dbReference>
<dbReference type="STRING" id="440514.SAMN04488010_2116"/>
<dbReference type="InterPro" id="IPR036237">
    <property type="entry name" value="Xyl_isomerase-like_sf"/>
</dbReference>
<dbReference type="Proteomes" id="UP000199462">
    <property type="component" value="Unassembled WGS sequence"/>
</dbReference>
<dbReference type="InterPro" id="IPR013022">
    <property type="entry name" value="Xyl_isomerase-like_TIM-brl"/>
</dbReference>
<evidence type="ECO:0000313" key="3">
    <source>
        <dbReference type="Proteomes" id="UP000199462"/>
    </source>
</evidence>
<evidence type="ECO:0000313" key="2">
    <source>
        <dbReference type="EMBL" id="SFR72394.1"/>
    </source>
</evidence>
<dbReference type="GO" id="GO:0016853">
    <property type="term" value="F:isomerase activity"/>
    <property type="evidence" value="ECO:0007669"/>
    <property type="project" value="UniProtKB-KW"/>
</dbReference>
<name>A0A1I6J069_9FLAO</name>
<dbReference type="PROSITE" id="PS51318">
    <property type="entry name" value="TAT"/>
    <property type="match status" value="1"/>
</dbReference>
<reference evidence="3" key="1">
    <citation type="submission" date="2016-10" db="EMBL/GenBank/DDBJ databases">
        <authorList>
            <person name="Varghese N."/>
            <person name="Submissions S."/>
        </authorList>
    </citation>
    <scope>NUCLEOTIDE SEQUENCE [LARGE SCALE GENOMIC DNA]</scope>
    <source>
        <strain evidence="3">DSM 19891</strain>
    </source>
</reference>
<dbReference type="AlphaFoldDB" id="A0A1I6J069"/>
<dbReference type="InterPro" id="IPR050312">
    <property type="entry name" value="IolE/XylAMocC-like"/>
</dbReference>
<dbReference type="SUPFAM" id="SSF51658">
    <property type="entry name" value="Xylose isomerase-like"/>
    <property type="match status" value="1"/>
</dbReference>
<keyword evidence="3" id="KW-1185">Reference proteome</keyword>
<accession>A0A1I6J069</accession>
<dbReference type="InterPro" id="IPR006311">
    <property type="entry name" value="TAT_signal"/>
</dbReference>
<protein>
    <submittedName>
        <fullName evidence="2">Sugar phosphate isomerase/epimerase</fullName>
    </submittedName>
</protein>
<gene>
    <name evidence="2" type="ORF">SAMN04488010_2116</name>
</gene>
<feature type="domain" description="Xylose isomerase-like TIM barrel" evidence="1">
    <location>
        <begin position="56"/>
        <end position="264"/>
    </location>
</feature>
<proteinExistence type="predicted"/>
<dbReference type="RefSeq" id="WP_218157884.1">
    <property type="nucleotide sequence ID" value="NZ_FOYX01000002.1"/>
</dbReference>
<keyword evidence="2" id="KW-0413">Isomerase</keyword>
<dbReference type="PANTHER" id="PTHR12110:SF41">
    <property type="entry name" value="INOSOSE DEHYDRATASE"/>
    <property type="match status" value="1"/>
</dbReference>
<evidence type="ECO:0000259" key="1">
    <source>
        <dbReference type="Pfam" id="PF01261"/>
    </source>
</evidence>
<sequence>MNDYNSRRTFLKQTGILSVSSMLPLSVLPIDYKYKMGLQLFTIRDAMAKDPIGSIKYARELGYEDGEIYGYDGKNDTYYGIKSQEFKKQLVDLDFTISSGHYDFSSLFNEPMDYLKRYVDQCIKGSKTLDSKYITWPWLAPEFRTIENFKILADKLNTIGERVSKAGLQFAYHNHDFEFTDHNGKQGYDIILKNTEPSLVKLQMDMYWVEHSSNKNIHELITENPGRYVMWHIKDMDKVTRDYSEMGNGSIDYKSLLSSVDMEDLQYYYIEQGGNFADNSMQSITDSAVYFKKHLQRFL</sequence>
<dbReference type="EMBL" id="FOYX01000002">
    <property type="protein sequence ID" value="SFR72394.1"/>
    <property type="molecule type" value="Genomic_DNA"/>
</dbReference>
<dbReference type="Pfam" id="PF01261">
    <property type="entry name" value="AP_endonuc_2"/>
    <property type="match status" value="1"/>
</dbReference>
<dbReference type="PANTHER" id="PTHR12110">
    <property type="entry name" value="HYDROXYPYRUVATE ISOMERASE"/>
    <property type="match status" value="1"/>
</dbReference>
<organism evidence="2 3">
    <name type="scientific">Maribacter stanieri</name>
    <dbReference type="NCBI Taxonomy" id="440514"/>
    <lineage>
        <taxon>Bacteria</taxon>
        <taxon>Pseudomonadati</taxon>
        <taxon>Bacteroidota</taxon>
        <taxon>Flavobacteriia</taxon>
        <taxon>Flavobacteriales</taxon>
        <taxon>Flavobacteriaceae</taxon>
        <taxon>Maribacter</taxon>
    </lineage>
</organism>